<dbReference type="InterPro" id="IPR051966">
    <property type="entry name" value="RPAP3"/>
</dbReference>
<gene>
    <name evidence="4" type="ORF">DBRI00130_LOCUS5212</name>
</gene>
<dbReference type="SMART" id="SM00028">
    <property type="entry name" value="TPR"/>
    <property type="match status" value="3"/>
</dbReference>
<dbReference type="InterPro" id="IPR011990">
    <property type="entry name" value="TPR-like_helical_dom_sf"/>
</dbReference>
<dbReference type="GO" id="GO:0016791">
    <property type="term" value="F:phosphatase activity"/>
    <property type="evidence" value="ECO:0007669"/>
    <property type="project" value="UniProtKB-ARBA"/>
</dbReference>
<protein>
    <recommendedName>
        <fullName evidence="3">PPP domain-containing protein</fullName>
    </recommendedName>
</protein>
<dbReference type="Pfam" id="PF08321">
    <property type="entry name" value="PPP5"/>
    <property type="match status" value="1"/>
</dbReference>
<evidence type="ECO:0000256" key="2">
    <source>
        <dbReference type="SAM" id="MobiDB-lite"/>
    </source>
</evidence>
<proteinExistence type="predicted"/>
<sequence length="272" mass="28242">MSSEVKPPAVTPVSDDDDSSHGGSTVDGAAAMEVDAEKSTENGESSTASPAAAAAAAAAAKAVPDDAEAEALRLKDLGNTALSEGHPLVAIQFYSTSLEYSPNNAIVLSNRAMAYIKVENYGLAILDATAAIKADPSYPKGFYRRGTAQFALGKAKAARKDFRSVCKLRPKDKDARAKLKACEKSVTEAAFAAAIMSEAGAPLSETFDVSALVVDAGYDGPHPGGGSEALSDASAEEELFGPGKLPRDFVMVSFCPRTFIGPFIWLFSPPDG</sequence>
<dbReference type="PANTHER" id="PTHR46423:SF1">
    <property type="entry name" value="RNA POLYMERASE II-ASSOCIATED PROTEIN 3"/>
    <property type="match status" value="1"/>
</dbReference>
<organism evidence="4">
    <name type="scientific">Ditylum brightwellii</name>
    <dbReference type="NCBI Taxonomy" id="49249"/>
    <lineage>
        <taxon>Eukaryota</taxon>
        <taxon>Sar</taxon>
        <taxon>Stramenopiles</taxon>
        <taxon>Ochrophyta</taxon>
        <taxon>Bacillariophyta</taxon>
        <taxon>Mediophyceae</taxon>
        <taxon>Lithodesmiophycidae</taxon>
        <taxon>Lithodesmiales</taxon>
        <taxon>Lithodesmiaceae</taxon>
        <taxon>Ditylum</taxon>
    </lineage>
</organism>
<keyword evidence="1" id="KW-0802">TPR repeat</keyword>
<dbReference type="InterPro" id="IPR013235">
    <property type="entry name" value="PPP_dom"/>
</dbReference>
<feature type="domain" description="PPP" evidence="3">
    <location>
        <begin position="179"/>
        <end position="222"/>
    </location>
</feature>
<dbReference type="Gene3D" id="1.25.40.10">
    <property type="entry name" value="Tetratricopeptide repeat domain"/>
    <property type="match status" value="1"/>
</dbReference>
<dbReference type="AlphaFoldDB" id="A0A7S4QN29"/>
<dbReference type="PANTHER" id="PTHR46423">
    <property type="entry name" value="RNA POLYMERASE II-ASSOCIATED PROTEIN 3"/>
    <property type="match status" value="1"/>
</dbReference>
<name>A0A7S4QN29_9STRA</name>
<dbReference type="EMBL" id="HBNS01006444">
    <property type="protein sequence ID" value="CAE4588587.1"/>
    <property type="molecule type" value="Transcribed_RNA"/>
</dbReference>
<feature type="region of interest" description="Disordered" evidence="2">
    <location>
        <begin position="1"/>
        <end position="51"/>
    </location>
</feature>
<accession>A0A7S4QN29</accession>
<evidence type="ECO:0000256" key="1">
    <source>
        <dbReference type="ARBA" id="ARBA00022803"/>
    </source>
</evidence>
<reference evidence="4" key="1">
    <citation type="submission" date="2021-01" db="EMBL/GenBank/DDBJ databases">
        <authorList>
            <person name="Corre E."/>
            <person name="Pelletier E."/>
            <person name="Niang G."/>
            <person name="Scheremetjew M."/>
            <person name="Finn R."/>
            <person name="Kale V."/>
            <person name="Holt S."/>
            <person name="Cochrane G."/>
            <person name="Meng A."/>
            <person name="Brown T."/>
            <person name="Cohen L."/>
        </authorList>
    </citation>
    <scope>NUCLEOTIDE SEQUENCE</scope>
    <source>
        <strain evidence="4">GSO104</strain>
    </source>
</reference>
<dbReference type="InterPro" id="IPR019734">
    <property type="entry name" value="TPR_rpt"/>
</dbReference>
<dbReference type="Pfam" id="PF13432">
    <property type="entry name" value="TPR_16"/>
    <property type="match status" value="1"/>
</dbReference>
<dbReference type="SUPFAM" id="SSF48452">
    <property type="entry name" value="TPR-like"/>
    <property type="match status" value="1"/>
</dbReference>
<evidence type="ECO:0000259" key="3">
    <source>
        <dbReference type="Pfam" id="PF08321"/>
    </source>
</evidence>
<evidence type="ECO:0000313" key="4">
    <source>
        <dbReference type="EMBL" id="CAE4588587.1"/>
    </source>
</evidence>
<dbReference type="GO" id="GO:0101031">
    <property type="term" value="C:protein folding chaperone complex"/>
    <property type="evidence" value="ECO:0007669"/>
    <property type="project" value="TreeGrafter"/>
</dbReference>